<dbReference type="Pfam" id="PF09905">
    <property type="entry name" value="VF530"/>
    <property type="match status" value="1"/>
</dbReference>
<reference evidence="1 2" key="1">
    <citation type="submission" date="2019-03" db="EMBL/GenBank/DDBJ databases">
        <title>Genomic Encyclopedia of Type Strains, Phase IV (KMG-IV): sequencing the most valuable type-strain genomes for metagenomic binning, comparative biology and taxonomic classification.</title>
        <authorList>
            <person name="Goeker M."/>
        </authorList>
    </citation>
    <scope>NUCLEOTIDE SEQUENCE [LARGE SCALE GENOMIC DNA]</scope>
    <source>
        <strain evidence="1 2">DSM 24984</strain>
    </source>
</reference>
<dbReference type="Proteomes" id="UP000294614">
    <property type="component" value="Unassembled WGS sequence"/>
</dbReference>
<keyword evidence="2" id="KW-1185">Reference proteome</keyword>
<protein>
    <submittedName>
        <fullName evidence="1">Uncharacterized protein DUF2132</fullName>
    </submittedName>
</protein>
<proteinExistence type="predicted"/>
<evidence type="ECO:0000313" key="1">
    <source>
        <dbReference type="EMBL" id="TCK60738.1"/>
    </source>
</evidence>
<dbReference type="GO" id="GO:0003677">
    <property type="term" value="F:DNA binding"/>
    <property type="evidence" value="ECO:0007669"/>
    <property type="project" value="InterPro"/>
</dbReference>
<gene>
    <name evidence="1" type="ORF">C8D98_1617</name>
</gene>
<dbReference type="InterPro" id="IPR018668">
    <property type="entry name" value="DNA-binding_VF530-like"/>
</dbReference>
<name>A0A4R1K8Q3_9BACT</name>
<dbReference type="Gene3D" id="1.10.720.30">
    <property type="entry name" value="SAP domain"/>
    <property type="match status" value="1"/>
</dbReference>
<dbReference type="AlphaFoldDB" id="A0A4R1K8Q3"/>
<dbReference type="OrthoDB" id="9806870at2"/>
<dbReference type="RefSeq" id="WP_132873608.1">
    <property type="nucleotide sequence ID" value="NZ_JAJUHT010000001.1"/>
</dbReference>
<dbReference type="InterPro" id="IPR036361">
    <property type="entry name" value="SAP_dom_sf"/>
</dbReference>
<comment type="caution">
    <text evidence="1">The sequence shown here is derived from an EMBL/GenBank/DDBJ whole genome shotgun (WGS) entry which is preliminary data.</text>
</comment>
<sequence length="91" mass="10634">MTETTKKKDPFHGITLEMIVTRLMKHYGWEKLGELITIKCFMKNQSIPSCLKFLRQTPWARAKVEELYLATEFTDEEPVKVKKVKSDAEEA</sequence>
<organism evidence="1 2">
    <name type="scientific">Seleniivibrio woodruffii</name>
    <dbReference type="NCBI Taxonomy" id="1078050"/>
    <lineage>
        <taxon>Bacteria</taxon>
        <taxon>Pseudomonadati</taxon>
        <taxon>Deferribacterota</taxon>
        <taxon>Deferribacteres</taxon>
        <taxon>Deferribacterales</taxon>
        <taxon>Geovibrionaceae</taxon>
        <taxon>Seleniivibrio</taxon>
    </lineage>
</organism>
<accession>A0A4R1K8Q3</accession>
<evidence type="ECO:0000313" key="2">
    <source>
        <dbReference type="Proteomes" id="UP000294614"/>
    </source>
</evidence>
<dbReference type="EMBL" id="SMGG01000004">
    <property type="protein sequence ID" value="TCK60738.1"/>
    <property type="molecule type" value="Genomic_DNA"/>
</dbReference>